<evidence type="ECO:0000313" key="1">
    <source>
        <dbReference type="EMBL" id="ANF22241.1"/>
    </source>
</evidence>
<gene>
    <name evidence="1" type="ORF">A7C91_02880</name>
</gene>
<dbReference type="STRING" id="1712654.A7C91_02880"/>
<dbReference type="AlphaFoldDB" id="A0A172WFQ4"/>
<dbReference type="EMBL" id="CP015520">
    <property type="protein sequence ID" value="ANF22241.1"/>
    <property type="molecule type" value="Genomic_DNA"/>
</dbReference>
<evidence type="ECO:0000313" key="2">
    <source>
        <dbReference type="Proteomes" id="UP000076969"/>
    </source>
</evidence>
<organism evidence="1 2">
    <name type="scientific">Thermococcus piezophilus</name>
    <dbReference type="NCBI Taxonomy" id="1712654"/>
    <lineage>
        <taxon>Archaea</taxon>
        <taxon>Methanobacteriati</taxon>
        <taxon>Methanobacteriota</taxon>
        <taxon>Thermococci</taxon>
        <taxon>Thermococcales</taxon>
        <taxon>Thermococcaceae</taxon>
        <taxon>Thermococcus</taxon>
    </lineage>
</organism>
<proteinExistence type="predicted"/>
<dbReference type="OrthoDB" id="101521at2157"/>
<name>A0A172WFQ4_9EURY</name>
<accession>A0A172WFQ4</accession>
<sequence length="89" mass="9764">MIIPLDTYVDVPIVTTVRVRFKDVVDTTVPLNMTLEVPINQTVVMPIDETLIVPIKMNLAIETTPEEMGLGDLIDRVVKMLGGMKAAIG</sequence>
<protein>
    <submittedName>
        <fullName evidence="1">Uncharacterized protein</fullName>
    </submittedName>
</protein>
<dbReference type="GeneID" id="28495104"/>
<dbReference type="KEGG" id="tpie:A7C91_02880"/>
<reference evidence="2" key="1">
    <citation type="journal article" date="2016" name="Syst. Appl. Microbiol.">
        <title>Thermococcus piezophilus sp. nov., a novel hyperthermophilic and piezophilic archaeon with a broad pressure range for growth, isolated from a deepest hydrothermal vent at the Mid-Cayman Rise.</title>
        <authorList>
            <person name="Dalmasso C."/>
            <person name="Oger P."/>
            <person name="Selva G."/>
            <person name="Courtine D."/>
            <person name="L'Haridon S."/>
            <person name="Garlaschelli A."/>
            <person name="Roussel E."/>
            <person name="Miyazaki J."/>
            <person name="Reveillaud J."/>
            <person name="Jebbar M."/>
            <person name="Takai K."/>
            <person name="Maignien L."/>
            <person name="Alain K."/>
        </authorList>
    </citation>
    <scope>NUCLEOTIDE SEQUENCE [LARGE SCALE GENOMIC DNA]</scope>
    <source>
        <strain evidence="2">CDGS</strain>
    </source>
</reference>
<keyword evidence="2" id="KW-1185">Reference proteome</keyword>
<dbReference type="RefSeq" id="WP_068664745.1">
    <property type="nucleotide sequence ID" value="NZ_CP015520.1"/>
</dbReference>
<dbReference type="Proteomes" id="UP000076969">
    <property type="component" value="Chromosome"/>
</dbReference>